<dbReference type="OrthoDB" id="2057978at2"/>
<gene>
    <name evidence="2" type="ORF">F8154_04300</name>
</gene>
<evidence type="ECO:0000259" key="1">
    <source>
        <dbReference type="Pfam" id="PF16289"/>
    </source>
</evidence>
<proteinExistence type="predicted"/>
<dbReference type="Pfam" id="PF16289">
    <property type="entry name" value="PIN_12"/>
    <property type="match status" value="1"/>
</dbReference>
<protein>
    <recommendedName>
        <fullName evidence="1">DUF4935 domain-containing protein</fullName>
    </recommendedName>
</protein>
<reference evidence="2 3" key="1">
    <citation type="submission" date="2019-10" db="EMBL/GenBank/DDBJ databases">
        <title>Alkaliphilus serpentinus sp. nov. and Alkaliphilus pronyensis sp. nov., two novel anaerobic alkaliphilic species isolated from the serpentinized-hosted hydrothermal field of the Prony Bay (New Caledonia).</title>
        <authorList>
            <person name="Postec A."/>
        </authorList>
    </citation>
    <scope>NUCLEOTIDE SEQUENCE [LARGE SCALE GENOMIC DNA]</scope>
    <source>
        <strain evidence="2 3">LacV</strain>
    </source>
</reference>
<dbReference type="AlphaFoldDB" id="A0A6I0FBW6"/>
<keyword evidence="3" id="KW-1185">Reference proteome</keyword>
<dbReference type="EMBL" id="WBZC01000012">
    <property type="protein sequence ID" value="KAB3536304.1"/>
    <property type="molecule type" value="Genomic_DNA"/>
</dbReference>
<organism evidence="2 3">
    <name type="scientific">Alkaliphilus pronyensis</name>
    <dbReference type="NCBI Taxonomy" id="1482732"/>
    <lineage>
        <taxon>Bacteria</taxon>
        <taxon>Bacillati</taxon>
        <taxon>Bacillota</taxon>
        <taxon>Clostridia</taxon>
        <taxon>Peptostreptococcales</taxon>
        <taxon>Natronincolaceae</taxon>
        <taxon>Alkaliphilus</taxon>
    </lineage>
</organism>
<comment type="caution">
    <text evidence="2">The sequence shown here is derived from an EMBL/GenBank/DDBJ whole genome shotgun (WGS) entry which is preliminary data.</text>
</comment>
<dbReference type="InterPro" id="IPR032557">
    <property type="entry name" value="DUF4935"/>
</dbReference>
<dbReference type="RefSeq" id="WP_151860360.1">
    <property type="nucleotide sequence ID" value="NZ_WBZC01000012.1"/>
</dbReference>
<feature type="domain" description="DUF4935" evidence="1">
    <location>
        <begin position="8"/>
        <end position="179"/>
    </location>
</feature>
<evidence type="ECO:0000313" key="3">
    <source>
        <dbReference type="Proteomes" id="UP000432715"/>
    </source>
</evidence>
<evidence type="ECO:0000313" key="2">
    <source>
        <dbReference type="EMBL" id="KAB3536304.1"/>
    </source>
</evidence>
<dbReference type="Proteomes" id="UP000432715">
    <property type="component" value="Unassembled WGS sequence"/>
</dbReference>
<sequence length="392" mass="45392">MLSYPISVFIDTNVFDECKYHMEEKSPLQILKKFAGNNKVSLYTSNIVMGEAKRHISNNVTRSYELLNKQIKEMRKLISPSIFKETSFAQCYQIPENIGFEELAVDKFEEYIKDLQFTILDSAGVEINQIMDDYFQFRPPFENNEKKKNEFPDAIMIAKIKNEFSVDKPVWIISGDKGFRKAFEGIQGFSCVEKLNELFDMINKQDEKNIYEAIKAHLSNSHNLNHIIGILKEKITDGNFEIDGQDCDRKGVCEGNDYDEAFVDLISNMQVRFSSVDDVNEGNVTITIECKADISVFCSYDDYSNSAWDSEEKEYLYVGRGEVCEEHSVEFESIINFSVTSIADDIEFAIEEIAYDLELNQLTRTNREFIENDPRADAEAERMEALEEYYRH</sequence>
<name>A0A6I0FBW6_9FIRM</name>
<accession>A0A6I0FBW6</accession>